<dbReference type="Gene3D" id="3.30.420.10">
    <property type="entry name" value="Ribonuclease H-like superfamily/Ribonuclease H"/>
    <property type="match status" value="1"/>
</dbReference>
<dbReference type="InterPro" id="IPR058913">
    <property type="entry name" value="Integrase_dom_put"/>
</dbReference>
<accession>A0A9W9Y6Z1</accession>
<dbReference type="SUPFAM" id="SSF53098">
    <property type="entry name" value="Ribonuclease H-like"/>
    <property type="match status" value="1"/>
</dbReference>
<dbReference type="AlphaFoldDB" id="A0A9W9Y6Z1"/>
<gene>
    <name evidence="3" type="ORF">OS493_038318</name>
</gene>
<dbReference type="PANTHER" id="PTHR46791:SF7">
    <property type="entry name" value="INTEGRASE CATALYTIC DOMAIN-CONTAINING PROTEIN"/>
    <property type="match status" value="1"/>
</dbReference>
<organism evidence="3 4">
    <name type="scientific">Desmophyllum pertusum</name>
    <dbReference type="NCBI Taxonomy" id="174260"/>
    <lineage>
        <taxon>Eukaryota</taxon>
        <taxon>Metazoa</taxon>
        <taxon>Cnidaria</taxon>
        <taxon>Anthozoa</taxon>
        <taxon>Hexacorallia</taxon>
        <taxon>Scleractinia</taxon>
        <taxon>Caryophylliina</taxon>
        <taxon>Caryophylliidae</taxon>
        <taxon>Desmophyllum</taxon>
    </lineage>
</organism>
<dbReference type="PANTHER" id="PTHR46791">
    <property type="entry name" value="EXPRESSED PROTEIN"/>
    <property type="match status" value="1"/>
</dbReference>
<dbReference type="InterPro" id="IPR012337">
    <property type="entry name" value="RNaseH-like_sf"/>
</dbReference>
<evidence type="ECO:0000313" key="4">
    <source>
        <dbReference type="Proteomes" id="UP001163046"/>
    </source>
</evidence>
<name>A0A9W9Y6Z1_9CNID</name>
<feature type="region of interest" description="Disordered" evidence="1">
    <location>
        <begin position="84"/>
        <end position="128"/>
    </location>
</feature>
<dbReference type="OrthoDB" id="5947436at2759"/>
<dbReference type="GO" id="GO:0003676">
    <property type="term" value="F:nucleic acid binding"/>
    <property type="evidence" value="ECO:0007669"/>
    <property type="project" value="InterPro"/>
</dbReference>
<feature type="compositionally biased region" description="Polar residues" evidence="1">
    <location>
        <begin position="26"/>
        <end position="66"/>
    </location>
</feature>
<proteinExistence type="predicted"/>
<feature type="domain" description="Integrase catalytic" evidence="2">
    <location>
        <begin position="271"/>
        <end position="454"/>
    </location>
</feature>
<reference evidence="3" key="1">
    <citation type="submission" date="2023-01" db="EMBL/GenBank/DDBJ databases">
        <title>Genome assembly of the deep-sea coral Lophelia pertusa.</title>
        <authorList>
            <person name="Herrera S."/>
            <person name="Cordes E."/>
        </authorList>
    </citation>
    <scope>NUCLEOTIDE SEQUENCE</scope>
    <source>
        <strain evidence="3">USNM1676648</strain>
        <tissue evidence="3">Polyp</tissue>
    </source>
</reference>
<keyword evidence="4" id="KW-1185">Reference proteome</keyword>
<feature type="region of interest" description="Disordered" evidence="1">
    <location>
        <begin position="22"/>
        <end position="66"/>
    </location>
</feature>
<dbReference type="EMBL" id="MU827869">
    <property type="protein sequence ID" value="KAJ7318024.1"/>
    <property type="molecule type" value="Genomic_DNA"/>
</dbReference>
<evidence type="ECO:0000256" key="1">
    <source>
        <dbReference type="SAM" id="MobiDB-lite"/>
    </source>
</evidence>
<dbReference type="PROSITE" id="PS50994">
    <property type="entry name" value="INTEGRASE"/>
    <property type="match status" value="1"/>
</dbReference>
<dbReference type="GO" id="GO:0015074">
    <property type="term" value="P:DNA integration"/>
    <property type="evidence" value="ECO:0007669"/>
    <property type="project" value="InterPro"/>
</dbReference>
<evidence type="ECO:0000313" key="3">
    <source>
        <dbReference type="EMBL" id="KAJ7318024.1"/>
    </source>
</evidence>
<feature type="compositionally biased region" description="Polar residues" evidence="1">
    <location>
        <begin position="89"/>
        <end position="128"/>
    </location>
</feature>
<protein>
    <recommendedName>
        <fullName evidence="2">Integrase catalytic domain-containing protein</fullName>
    </recommendedName>
</protein>
<dbReference type="Proteomes" id="UP001163046">
    <property type="component" value="Unassembled WGS sequence"/>
</dbReference>
<dbReference type="InterPro" id="IPR036397">
    <property type="entry name" value="RNaseH_sf"/>
</dbReference>
<dbReference type="InterPro" id="IPR001584">
    <property type="entry name" value="Integrase_cat-core"/>
</dbReference>
<comment type="caution">
    <text evidence="3">The sequence shown here is derived from an EMBL/GenBank/DDBJ whole genome shotgun (WGS) entry which is preliminary data.</text>
</comment>
<dbReference type="Pfam" id="PF24764">
    <property type="entry name" value="rva_4"/>
    <property type="match status" value="1"/>
</dbReference>
<sequence>MTDQDSLVRTISEAVSRAVADALGAQNRTTNNVNAGNSPSGVNQSATPTTSRDPASSTASVTPCQQDSLVRTISEAVSRAVADALGAQPRTTNNVNAGSSPSGVNQSATPTTSCDPASSTASVTPSQQANISNQLTVGSAEACDEAFRPHTSRKQGRPTKGISKDRLQGLLNLKLPVSRIAKAMQVSRPLVYKAIEENNLDGSRYSNVSESELQQAVASVKNNHPNAGEVMLQGHLRAQGIHVQRSRMREAILALDPSVTARKRPAIKRRVYSVPCPNYLWHIDGNHKLIRWRFVIHHCIDGFSRLVTFCRCSTNNRAGTVLTSFQEAIRKYGRPFRIRSDHGGENVDVWRDMVSAWGEEAKCIIVGSSVHNQRIERHNRAANEQELSVFKSEFYDLEREGILDPLNDTDLFCLHYVYLPRLNRNLAEFVSAHNNHKVSTEENNTPAQLFWVNLHLTAFGDGRDSENAYRAVNISDLISTELPHVQVPETSNPLDDTLYTELQSLVDPLSATSGKELYRRTIDFVGRSLLRNSTAS</sequence>
<evidence type="ECO:0000259" key="2">
    <source>
        <dbReference type="PROSITE" id="PS50994"/>
    </source>
</evidence>